<dbReference type="AlphaFoldDB" id="A0AAD4TCK3"/>
<feature type="chain" id="PRO_5042178473" evidence="1">
    <location>
        <begin position="25"/>
        <end position="109"/>
    </location>
</feature>
<evidence type="ECO:0000256" key="1">
    <source>
        <dbReference type="SAM" id="SignalP"/>
    </source>
</evidence>
<accession>A0AAD4TCK3</accession>
<sequence length="109" mass="11506">MVKISASFIIFSVGFLLFLITVSATSDEVTSTTAGTQPEEGHVCPLTRDSGGPTGTDRAARGLSCSGCIKKCFKKCGKSKTKIDLACRQMTATEWGCGCCCSNDHYAPI</sequence>
<keyword evidence="3" id="KW-1185">Reference proteome</keyword>
<feature type="signal peptide" evidence="1">
    <location>
        <begin position="1"/>
        <end position="24"/>
    </location>
</feature>
<gene>
    <name evidence="2" type="ORF">MKW98_020959</name>
</gene>
<comment type="caution">
    <text evidence="2">The sequence shown here is derived from an EMBL/GenBank/DDBJ whole genome shotgun (WGS) entry which is preliminary data.</text>
</comment>
<keyword evidence="1" id="KW-0732">Signal</keyword>
<reference evidence="2" key="1">
    <citation type="submission" date="2022-04" db="EMBL/GenBank/DDBJ databases">
        <title>A functionally conserved STORR gene fusion in Papaver species that diverged 16.8 million years ago.</title>
        <authorList>
            <person name="Catania T."/>
        </authorList>
    </citation>
    <scope>NUCLEOTIDE SEQUENCE</scope>
    <source>
        <strain evidence="2">S-188037</strain>
    </source>
</reference>
<proteinExistence type="predicted"/>
<protein>
    <submittedName>
        <fullName evidence="2">Uncharacterized protein</fullName>
    </submittedName>
</protein>
<organism evidence="2 3">
    <name type="scientific">Papaver atlanticum</name>
    <dbReference type="NCBI Taxonomy" id="357466"/>
    <lineage>
        <taxon>Eukaryota</taxon>
        <taxon>Viridiplantae</taxon>
        <taxon>Streptophyta</taxon>
        <taxon>Embryophyta</taxon>
        <taxon>Tracheophyta</taxon>
        <taxon>Spermatophyta</taxon>
        <taxon>Magnoliopsida</taxon>
        <taxon>Ranunculales</taxon>
        <taxon>Papaveraceae</taxon>
        <taxon>Papaveroideae</taxon>
        <taxon>Papaver</taxon>
    </lineage>
</organism>
<dbReference type="Proteomes" id="UP001202328">
    <property type="component" value="Unassembled WGS sequence"/>
</dbReference>
<dbReference type="EMBL" id="JAJJMB010003050">
    <property type="protein sequence ID" value="KAI3949637.1"/>
    <property type="molecule type" value="Genomic_DNA"/>
</dbReference>
<name>A0AAD4TCK3_9MAGN</name>
<evidence type="ECO:0000313" key="3">
    <source>
        <dbReference type="Proteomes" id="UP001202328"/>
    </source>
</evidence>
<evidence type="ECO:0000313" key="2">
    <source>
        <dbReference type="EMBL" id="KAI3949637.1"/>
    </source>
</evidence>